<accession>A0AA35UN47</accession>
<dbReference type="EMBL" id="OX458332">
    <property type="protein sequence ID" value="CAI8724660.1"/>
    <property type="molecule type" value="Genomic_DNA"/>
</dbReference>
<evidence type="ECO:0000259" key="2">
    <source>
        <dbReference type="Pfam" id="PF14213"/>
    </source>
</evidence>
<proteinExistence type="predicted"/>
<sequence>MLRNHRSSFADAMNPSDPSRGPTATIHLSAYASPTTHALDSVRQARSVIASLGRKAGNWIELDFSGVESASAAFTDELFGFVERELPDIWLVPTHYNETIRPLLNRHLSLLQQRRDRAWCLASIATGFEGRAALAGHPRTRR</sequence>
<dbReference type="AlphaFoldDB" id="A0AA35UN47"/>
<feature type="region of interest" description="Disordered" evidence="1">
    <location>
        <begin position="1"/>
        <end position="23"/>
    </location>
</feature>
<dbReference type="Proteomes" id="UP001158598">
    <property type="component" value="Chromosome"/>
</dbReference>
<name>A0AA35UN47_METCP</name>
<evidence type="ECO:0000256" key="1">
    <source>
        <dbReference type="SAM" id="MobiDB-lite"/>
    </source>
</evidence>
<evidence type="ECO:0000313" key="3">
    <source>
        <dbReference type="EMBL" id="CAI8724660.1"/>
    </source>
</evidence>
<organism evidence="3 4">
    <name type="scientific">Methylococcus capsulatus</name>
    <dbReference type="NCBI Taxonomy" id="414"/>
    <lineage>
        <taxon>Bacteria</taxon>
        <taxon>Pseudomonadati</taxon>
        <taxon>Pseudomonadota</taxon>
        <taxon>Gammaproteobacteria</taxon>
        <taxon>Methylococcales</taxon>
        <taxon>Methylococcaceae</taxon>
        <taxon>Methylococcus</taxon>
    </lineage>
</organism>
<dbReference type="InterPro" id="IPR025474">
    <property type="entry name" value="DUF4325"/>
</dbReference>
<gene>
    <name evidence="3" type="ORF">MCNOR_0159</name>
</gene>
<dbReference type="Pfam" id="PF14213">
    <property type="entry name" value="DUF4325"/>
    <property type="match status" value="1"/>
</dbReference>
<protein>
    <recommendedName>
        <fullName evidence="2">DUF4325 domain-containing protein</fullName>
    </recommendedName>
</protein>
<reference evidence="3" key="1">
    <citation type="submission" date="2023-03" db="EMBL/GenBank/DDBJ databases">
        <authorList>
            <person name="Pearce D."/>
        </authorList>
    </citation>
    <scope>NUCLEOTIDE SEQUENCE</scope>
    <source>
        <strain evidence="3">Mc</strain>
    </source>
</reference>
<feature type="domain" description="DUF4325" evidence="2">
    <location>
        <begin position="55"/>
        <end position="98"/>
    </location>
</feature>
<evidence type="ECO:0000313" key="4">
    <source>
        <dbReference type="Proteomes" id="UP001158598"/>
    </source>
</evidence>